<keyword evidence="2" id="KW-1185">Reference proteome</keyword>
<evidence type="ECO:0000313" key="1">
    <source>
        <dbReference type="EMBL" id="EFS21652.1"/>
    </source>
</evidence>
<protein>
    <submittedName>
        <fullName evidence="1">Uncharacterized protein</fullName>
    </submittedName>
</protein>
<dbReference type="EMBL" id="GG657972">
    <property type="protein sequence ID" value="EFS21652.1"/>
    <property type="molecule type" value="Genomic_DNA"/>
</dbReference>
<accession>E5BGM9</accession>
<gene>
    <name evidence="1" type="ORF">FSBG_01149</name>
</gene>
<dbReference type="Proteomes" id="UP000002975">
    <property type="component" value="Unassembled WGS sequence"/>
</dbReference>
<name>E5BGM9_9FUSO</name>
<evidence type="ECO:0000313" key="2">
    <source>
        <dbReference type="Proteomes" id="UP000002975"/>
    </source>
</evidence>
<organism evidence="1 2">
    <name type="scientific">Fusobacterium gonidiaformans 3-1-5R</name>
    <dbReference type="NCBI Taxonomy" id="469605"/>
    <lineage>
        <taxon>Bacteria</taxon>
        <taxon>Fusobacteriati</taxon>
        <taxon>Fusobacteriota</taxon>
        <taxon>Fusobacteriia</taxon>
        <taxon>Fusobacteriales</taxon>
        <taxon>Fusobacteriaceae</taxon>
        <taxon>Fusobacterium</taxon>
    </lineage>
</organism>
<reference evidence="1 2" key="1">
    <citation type="submission" date="2009-02" db="EMBL/GenBank/DDBJ databases">
        <title>The Genome Sequence of Fusobacterium sp. 3_1_5R.</title>
        <authorList>
            <consortium name="The Broad Institute Genome Sequencing Platform"/>
            <person name="Ward D."/>
            <person name="Young S.K."/>
            <person name="Kodira C.D."/>
            <person name="Zeng Q."/>
            <person name="Koehrsen M."/>
            <person name="Alvarado L."/>
            <person name="Berlin A."/>
            <person name="Borenstein D."/>
            <person name="Chen Z."/>
            <person name="Engels R."/>
            <person name="Freedman E."/>
            <person name="Gellesch M."/>
            <person name="Goldberg J."/>
            <person name="Griggs A."/>
            <person name="Gujja S."/>
            <person name="Heiman D."/>
            <person name="Hepburn T."/>
            <person name="Howarth C."/>
            <person name="Jen D."/>
            <person name="Larson L."/>
            <person name="Lewis B."/>
            <person name="Mehta T."/>
            <person name="Park D."/>
            <person name="Pearson M."/>
            <person name="Roberts A."/>
            <person name="Saif S."/>
            <person name="Shea T."/>
            <person name="Shenoy N."/>
            <person name="Sisk P."/>
            <person name="Stolte C."/>
            <person name="Sykes S."/>
            <person name="Walk T."/>
            <person name="White J."/>
            <person name="Yandava C."/>
            <person name="Allen-Vercoe E."/>
            <person name="Strauss J."/>
            <person name="Ambrose C."/>
            <person name="Lander E."/>
            <person name="Nusbaum C."/>
            <person name="Galagan J."/>
            <person name="Birren B."/>
        </authorList>
    </citation>
    <scope>NUCLEOTIDE SEQUENCE [LARGE SCALE GENOMIC DNA]</scope>
    <source>
        <strain evidence="1 2">3_1_5R</strain>
    </source>
</reference>
<dbReference type="BioCyc" id="FSP469605-HMP:GTSP-1155-MONOMER"/>
<proteinExistence type="predicted"/>
<dbReference type="AlphaFoldDB" id="E5BGM9"/>
<sequence>MSFTFYFSFTLIVEEGEVIFDHEEFTFYFSFTLMMIQEYGLIHYLNLHSTLVLL</sequence>
<dbReference type="HOGENOM" id="CLU_3043711_0_0_0"/>